<gene>
    <name evidence="2" type="ORF">CV102_15425</name>
</gene>
<dbReference type="Pfam" id="PF00583">
    <property type="entry name" value="Acetyltransf_1"/>
    <property type="match status" value="1"/>
</dbReference>
<dbReference type="OrthoDB" id="339006at2157"/>
<feature type="domain" description="N-acetyltransferase" evidence="1">
    <location>
        <begin position="35"/>
        <end position="180"/>
    </location>
</feature>
<evidence type="ECO:0000259" key="1">
    <source>
        <dbReference type="PROSITE" id="PS51186"/>
    </source>
</evidence>
<protein>
    <submittedName>
        <fullName evidence="2">GNAT family N-acetyltransferase</fullName>
    </submittedName>
</protein>
<dbReference type="InterPro" id="IPR016181">
    <property type="entry name" value="Acyl_CoA_acyltransferase"/>
</dbReference>
<keyword evidence="3" id="KW-1185">Reference proteome</keyword>
<evidence type="ECO:0000313" key="3">
    <source>
        <dbReference type="Proteomes" id="UP000766904"/>
    </source>
</evidence>
<sequence>MRSDTCAVWNPENCEGTNECPPRCPRFVDKRGEPILVEPFSRPRFDALVSMYEGYPDAHRSMGLPPVGRDRIEDWLERLLDRGFTIVAVHDGRVVGHAAYAPRSSTEPQFVVFVDPAYHDRGIGSECCRHVIAYAADAGHEALVLDVDAENERAIHVYRRMGFETVDRSGSDVRMRLPFDEPIVETVQLPPAERPVNA</sequence>
<evidence type="ECO:0000313" key="2">
    <source>
        <dbReference type="EMBL" id="TYL37727.1"/>
    </source>
</evidence>
<dbReference type="RefSeq" id="WP_148858892.1">
    <property type="nucleotide sequence ID" value="NZ_PHNJ01000008.1"/>
</dbReference>
<reference evidence="2" key="1">
    <citation type="submission" date="2017-11" db="EMBL/GenBank/DDBJ databases">
        <authorList>
            <person name="Kajale S.C."/>
            <person name="Sharma A."/>
        </authorList>
    </citation>
    <scope>NUCLEOTIDE SEQUENCE</scope>
    <source>
        <strain evidence="2">LS1_42</strain>
    </source>
</reference>
<dbReference type="InterPro" id="IPR000182">
    <property type="entry name" value="GNAT_dom"/>
</dbReference>
<organism evidence="2 3">
    <name type="scientific">Natronococcus pandeyae</name>
    <dbReference type="NCBI Taxonomy" id="2055836"/>
    <lineage>
        <taxon>Archaea</taxon>
        <taxon>Methanobacteriati</taxon>
        <taxon>Methanobacteriota</taxon>
        <taxon>Stenosarchaea group</taxon>
        <taxon>Halobacteria</taxon>
        <taxon>Halobacteriales</taxon>
        <taxon>Natrialbaceae</taxon>
        <taxon>Natronococcus</taxon>
    </lineage>
</organism>
<dbReference type="AlphaFoldDB" id="A0A8J8Q1S4"/>
<dbReference type="Proteomes" id="UP000766904">
    <property type="component" value="Unassembled WGS sequence"/>
</dbReference>
<comment type="caution">
    <text evidence="2">The sequence shown here is derived from an EMBL/GenBank/DDBJ whole genome shotgun (WGS) entry which is preliminary data.</text>
</comment>
<dbReference type="InterPro" id="IPR050276">
    <property type="entry name" value="MshD_Acetyltransferase"/>
</dbReference>
<dbReference type="EMBL" id="PHNJ01000008">
    <property type="protein sequence ID" value="TYL37727.1"/>
    <property type="molecule type" value="Genomic_DNA"/>
</dbReference>
<proteinExistence type="predicted"/>
<dbReference type="PROSITE" id="PS51186">
    <property type="entry name" value="GNAT"/>
    <property type="match status" value="1"/>
</dbReference>
<accession>A0A8J8Q1S4</accession>
<name>A0A8J8Q1S4_9EURY</name>
<dbReference type="PANTHER" id="PTHR43617">
    <property type="entry name" value="L-AMINO ACID N-ACETYLTRANSFERASE"/>
    <property type="match status" value="1"/>
</dbReference>
<dbReference type="SUPFAM" id="SSF55729">
    <property type="entry name" value="Acyl-CoA N-acyltransferases (Nat)"/>
    <property type="match status" value="1"/>
</dbReference>
<dbReference type="CDD" id="cd04301">
    <property type="entry name" value="NAT_SF"/>
    <property type="match status" value="1"/>
</dbReference>
<dbReference type="Gene3D" id="3.40.630.30">
    <property type="match status" value="1"/>
</dbReference>
<dbReference type="GO" id="GO:0016747">
    <property type="term" value="F:acyltransferase activity, transferring groups other than amino-acyl groups"/>
    <property type="evidence" value="ECO:0007669"/>
    <property type="project" value="InterPro"/>
</dbReference>